<dbReference type="PANTHER" id="PTHR30160:SF1">
    <property type="entry name" value="LIPOPOLYSACCHARIDE 1,2-N-ACETYLGLUCOSAMINETRANSFERASE-RELATED"/>
    <property type="match status" value="1"/>
</dbReference>
<dbReference type="GO" id="GO:0005829">
    <property type="term" value="C:cytosol"/>
    <property type="evidence" value="ECO:0007669"/>
    <property type="project" value="TreeGrafter"/>
</dbReference>
<dbReference type="Gene3D" id="3.40.50.2000">
    <property type="entry name" value="Glycogen Phosphorylase B"/>
    <property type="match status" value="2"/>
</dbReference>
<keyword evidence="2" id="KW-0808">Transferase</keyword>
<comment type="caution">
    <text evidence="3">The sequence shown here is derived from an EMBL/GenBank/DDBJ whole genome shotgun (WGS) entry which is preliminary data.</text>
</comment>
<dbReference type="EMBL" id="VRTS01000004">
    <property type="protein sequence ID" value="TXK62645.1"/>
    <property type="molecule type" value="Genomic_DNA"/>
</dbReference>
<dbReference type="AlphaFoldDB" id="A0A5C8KRQ7"/>
<protein>
    <submittedName>
        <fullName evidence="3">Glycosyltransferase family 9 protein</fullName>
    </submittedName>
</protein>
<evidence type="ECO:0000256" key="1">
    <source>
        <dbReference type="ARBA" id="ARBA00022676"/>
    </source>
</evidence>
<keyword evidence="4" id="KW-1185">Reference proteome</keyword>
<dbReference type="Pfam" id="PF01075">
    <property type="entry name" value="Glyco_transf_9"/>
    <property type="match status" value="1"/>
</dbReference>
<dbReference type="InterPro" id="IPR002201">
    <property type="entry name" value="Glyco_trans_9"/>
</dbReference>
<accession>A0A5C8KRQ7</accession>
<dbReference type="InterPro" id="IPR051199">
    <property type="entry name" value="LPS_LOS_Heptosyltrfase"/>
</dbReference>
<dbReference type="CDD" id="cd03789">
    <property type="entry name" value="GT9_LPS_heptosyltransferase"/>
    <property type="match status" value="1"/>
</dbReference>
<evidence type="ECO:0000256" key="2">
    <source>
        <dbReference type="ARBA" id="ARBA00022679"/>
    </source>
</evidence>
<dbReference type="GO" id="GO:0008713">
    <property type="term" value="F:ADP-heptose-lipopolysaccharide heptosyltransferase activity"/>
    <property type="evidence" value="ECO:0007669"/>
    <property type="project" value="TreeGrafter"/>
</dbReference>
<dbReference type="RefSeq" id="WP_147891568.1">
    <property type="nucleotide sequence ID" value="NZ_VRTS01000004.1"/>
</dbReference>
<gene>
    <name evidence="3" type="ORF">FU658_07865</name>
</gene>
<keyword evidence="1" id="KW-0328">Glycosyltransferase</keyword>
<dbReference type="PANTHER" id="PTHR30160">
    <property type="entry name" value="TETRAACYLDISACCHARIDE 4'-KINASE-RELATED"/>
    <property type="match status" value="1"/>
</dbReference>
<name>A0A5C8KRQ7_9GAMM</name>
<dbReference type="GO" id="GO:0009244">
    <property type="term" value="P:lipopolysaccharide core region biosynthetic process"/>
    <property type="evidence" value="ECO:0007669"/>
    <property type="project" value="TreeGrafter"/>
</dbReference>
<dbReference type="SUPFAM" id="SSF53756">
    <property type="entry name" value="UDP-Glycosyltransferase/glycogen phosphorylase"/>
    <property type="match status" value="1"/>
</dbReference>
<proteinExistence type="predicted"/>
<evidence type="ECO:0000313" key="3">
    <source>
        <dbReference type="EMBL" id="TXK62645.1"/>
    </source>
</evidence>
<dbReference type="OrthoDB" id="9767552at2"/>
<evidence type="ECO:0000313" key="4">
    <source>
        <dbReference type="Proteomes" id="UP000321248"/>
    </source>
</evidence>
<dbReference type="Proteomes" id="UP000321248">
    <property type="component" value="Unassembled WGS sequence"/>
</dbReference>
<sequence>MDRVLVVKLGALGDLLLAEGALRDIRDHHSGARVTLLTRRPFAPLLVRCPWVDEVIVDDNRPRWHLPAMFRLAATLRAQRFGMAYDLQNSRRSSFYLRRLLGGQVTWSGQGPACPLPHRHPDPKSLPVLERHLGQLADAGLTPTHTLRPGAVWLAQPVGDLLERAGVHPPFVVLLPGSSARGSAKRWPHYRELAARLQARGLTPVTVPGPAELDAFDDLAGISLRRHDGGALDLPTLAGVLQAAAAVVGNDSGPTHLAANLGVPGLALFGTDAAQAARTCLGRGAVQVLAAPGFTNLGAEQVERALVPLVRT</sequence>
<reference evidence="3 4" key="1">
    <citation type="submission" date="2019-08" db="EMBL/GenBank/DDBJ databases">
        <authorList>
            <person name="Karlyshev A.V."/>
        </authorList>
    </citation>
    <scope>NUCLEOTIDE SEQUENCE [LARGE SCALE GENOMIC DNA]</scope>
    <source>
        <strain evidence="3 4">Alg18-2.2</strain>
    </source>
</reference>
<organism evidence="3 4">
    <name type="scientific">Alkalisalibacterium limincola</name>
    <dbReference type="NCBI Taxonomy" id="2699169"/>
    <lineage>
        <taxon>Bacteria</taxon>
        <taxon>Pseudomonadati</taxon>
        <taxon>Pseudomonadota</taxon>
        <taxon>Gammaproteobacteria</taxon>
        <taxon>Lysobacterales</taxon>
        <taxon>Lysobacteraceae</taxon>
        <taxon>Alkalisalibacterium</taxon>
    </lineage>
</organism>